<comment type="caution">
    <text evidence="10">The sequence shown here is derived from an EMBL/GenBank/DDBJ whole genome shotgun (WGS) entry which is preliminary data.</text>
</comment>
<organism evidence="10 11">
    <name type="scientific">Adineta ricciae</name>
    <name type="common">Rotifer</name>
    <dbReference type="NCBI Taxonomy" id="249248"/>
    <lineage>
        <taxon>Eukaryota</taxon>
        <taxon>Metazoa</taxon>
        <taxon>Spiralia</taxon>
        <taxon>Gnathifera</taxon>
        <taxon>Rotifera</taxon>
        <taxon>Eurotatoria</taxon>
        <taxon>Bdelloidea</taxon>
        <taxon>Adinetida</taxon>
        <taxon>Adinetidae</taxon>
        <taxon>Adineta</taxon>
    </lineage>
</organism>
<keyword evidence="6" id="KW-0030">Aminoacyl-tRNA synthetase</keyword>
<dbReference type="GO" id="GO:0004823">
    <property type="term" value="F:leucine-tRNA ligase activity"/>
    <property type="evidence" value="ECO:0007669"/>
    <property type="project" value="InterPro"/>
</dbReference>
<evidence type="ECO:0000313" key="10">
    <source>
        <dbReference type="EMBL" id="CAF1682848.1"/>
    </source>
</evidence>
<dbReference type="Pfam" id="PF22947">
    <property type="entry name" value="ULD_3"/>
    <property type="match status" value="1"/>
</dbReference>
<feature type="non-terminal residue" evidence="10">
    <location>
        <position position="1"/>
    </location>
</feature>
<keyword evidence="2" id="KW-0436">Ligase</keyword>
<feature type="domain" description="Leucine--tRNA ligase RagD-binding" evidence="9">
    <location>
        <begin position="88"/>
        <end position="160"/>
    </location>
</feature>
<feature type="domain" description="Methionyl/Valyl/Leucyl/Isoleucyl-tRNA synthetase anticodon-binding" evidence="7">
    <location>
        <begin position="2"/>
        <end position="56"/>
    </location>
</feature>
<dbReference type="InterPro" id="IPR004493">
    <property type="entry name" value="Leu-tRNA-synth_Ia_arc/euk"/>
</dbReference>
<dbReference type="InterPro" id="IPR054509">
    <property type="entry name" value="LARS1_ULD"/>
</dbReference>
<reference evidence="10" key="1">
    <citation type="submission" date="2021-02" db="EMBL/GenBank/DDBJ databases">
        <authorList>
            <person name="Nowell W R."/>
        </authorList>
    </citation>
    <scope>NUCLEOTIDE SEQUENCE</scope>
</reference>
<evidence type="ECO:0000259" key="7">
    <source>
        <dbReference type="Pfam" id="PF08264"/>
    </source>
</evidence>
<protein>
    <submittedName>
        <fullName evidence="10">Uncharacterized protein</fullName>
    </submittedName>
</protein>
<comment type="similarity">
    <text evidence="1">Belongs to the class-I aminoacyl-tRNA synthetase family.</text>
</comment>
<keyword evidence="11" id="KW-1185">Reference proteome</keyword>
<gene>
    <name evidence="10" type="ORF">XAT740_LOCUS61030</name>
</gene>
<keyword evidence="5" id="KW-0648">Protein biosynthesis</keyword>
<proteinExistence type="inferred from homology"/>
<evidence type="ECO:0000256" key="5">
    <source>
        <dbReference type="ARBA" id="ARBA00022917"/>
    </source>
</evidence>
<dbReference type="PANTHER" id="PTHR45794">
    <property type="entry name" value="LEUCYL-TRNA SYNTHETASE"/>
    <property type="match status" value="1"/>
</dbReference>
<feature type="domain" description="Leucine--tRNA ligase ubiquitin-like" evidence="8">
    <location>
        <begin position="219"/>
        <end position="328"/>
    </location>
</feature>
<evidence type="ECO:0000256" key="6">
    <source>
        <dbReference type="ARBA" id="ARBA00023146"/>
    </source>
</evidence>
<dbReference type="Pfam" id="PF08264">
    <property type="entry name" value="Anticodon_1"/>
    <property type="match status" value="1"/>
</dbReference>
<dbReference type="Gene3D" id="1.10.730.10">
    <property type="entry name" value="Isoleucyl-tRNA Synthetase, Domain 1"/>
    <property type="match status" value="1"/>
</dbReference>
<evidence type="ECO:0000259" key="9">
    <source>
        <dbReference type="Pfam" id="PF24810"/>
    </source>
</evidence>
<evidence type="ECO:0000256" key="1">
    <source>
        <dbReference type="ARBA" id="ARBA00005594"/>
    </source>
</evidence>
<keyword evidence="3" id="KW-0547">Nucleotide-binding</keyword>
<keyword evidence="4" id="KW-0067">ATP-binding</keyword>
<evidence type="ECO:0000256" key="2">
    <source>
        <dbReference type="ARBA" id="ARBA00022598"/>
    </source>
</evidence>
<dbReference type="Proteomes" id="UP000663828">
    <property type="component" value="Unassembled WGS sequence"/>
</dbReference>
<evidence type="ECO:0000256" key="4">
    <source>
        <dbReference type="ARBA" id="ARBA00022840"/>
    </source>
</evidence>
<dbReference type="InterPro" id="IPR009080">
    <property type="entry name" value="tRNAsynth_Ia_anticodon-bd"/>
</dbReference>
<name>A0A816H740_ADIRI</name>
<evidence type="ECO:0000259" key="8">
    <source>
        <dbReference type="Pfam" id="PF22947"/>
    </source>
</evidence>
<dbReference type="SUPFAM" id="SSF47323">
    <property type="entry name" value="Anticodon-binding domain of a subclass of class I aminoacyl-tRNA synthetases"/>
    <property type="match status" value="1"/>
</dbReference>
<dbReference type="EMBL" id="CAJNOR010015646">
    <property type="protein sequence ID" value="CAF1682848.1"/>
    <property type="molecule type" value="Genomic_DNA"/>
</dbReference>
<dbReference type="GO" id="GO:0005524">
    <property type="term" value="F:ATP binding"/>
    <property type="evidence" value="ECO:0007669"/>
    <property type="project" value="UniProtKB-KW"/>
</dbReference>
<dbReference type="InterPro" id="IPR013155">
    <property type="entry name" value="M/V/L/I-tRNA-synth_anticd-bd"/>
</dbReference>
<dbReference type="GO" id="GO:0006429">
    <property type="term" value="P:leucyl-tRNA aminoacylation"/>
    <property type="evidence" value="ECO:0007669"/>
    <property type="project" value="InterPro"/>
</dbReference>
<dbReference type="PANTHER" id="PTHR45794:SF1">
    <property type="entry name" value="LEUCINE--TRNA LIGASE, CYTOPLASMIC"/>
    <property type="match status" value="1"/>
</dbReference>
<dbReference type="AlphaFoldDB" id="A0A816H740"/>
<evidence type="ECO:0000256" key="3">
    <source>
        <dbReference type="ARBA" id="ARBA00022741"/>
    </source>
</evidence>
<dbReference type="InterPro" id="IPR055416">
    <property type="entry name" value="RBD_LARS1"/>
</dbReference>
<dbReference type="Pfam" id="PF24810">
    <property type="entry name" value="RBD_LARS1"/>
    <property type="match status" value="1"/>
</dbReference>
<accession>A0A816H740</accession>
<evidence type="ECO:0000313" key="11">
    <source>
        <dbReference type="Proteomes" id="UP000663828"/>
    </source>
</evidence>
<sequence length="329" mass="38760">VLLLAPICPHICDYIYQLIHPQTTIMNAKWPQGGKIDQKLIDSQNHILNSAHDFRLRLTAYKTQQSGNKSKGVPVQPPLHPTHATIFIARSYPSWQIFVLNQLKELYLNNNRQVPDGKTLAQHFKDRPEIDKKYMKKLMSFVIYSRDLLEKTRDIQALDRHLSFDEYEVLSNNEDYFRRTLNIEQVDIRLIDENEIEAASIPNLEEILPGKPLIHFRYEPMISIRLINRQSYSGHFEWTIPMINGDTVEKLEQRLRRHADRTLRFSKTIRLFYFRISQFHSRKLPSMDIPLEDLVELTNKQQVLQVDLKHETVVSEQQDIGNALVYFVE</sequence>